<feature type="compositionally biased region" description="Basic residues" evidence="1">
    <location>
        <begin position="485"/>
        <end position="494"/>
    </location>
</feature>
<dbReference type="InterPro" id="IPR052394">
    <property type="entry name" value="LRR-containing"/>
</dbReference>
<dbReference type="EMBL" id="HBJA01047527">
    <property type="protein sequence ID" value="CAE0805615.1"/>
    <property type="molecule type" value="Transcribed_RNA"/>
</dbReference>
<dbReference type="InterPro" id="IPR001611">
    <property type="entry name" value="Leu-rich_rpt"/>
</dbReference>
<feature type="compositionally biased region" description="Low complexity" evidence="1">
    <location>
        <begin position="495"/>
        <end position="511"/>
    </location>
</feature>
<name>A0A7S4CT89_9EUGL</name>
<dbReference type="AlphaFoldDB" id="A0A7S4CT89"/>
<dbReference type="SMART" id="SM00368">
    <property type="entry name" value="LRR_RI"/>
    <property type="match status" value="7"/>
</dbReference>
<dbReference type="Pfam" id="PF13516">
    <property type="entry name" value="LRR_6"/>
    <property type="match status" value="4"/>
</dbReference>
<dbReference type="InterPro" id="IPR032675">
    <property type="entry name" value="LRR_dom_sf"/>
</dbReference>
<feature type="region of interest" description="Disordered" evidence="1">
    <location>
        <begin position="447"/>
        <end position="511"/>
    </location>
</feature>
<proteinExistence type="predicted"/>
<dbReference type="PROSITE" id="PS51450">
    <property type="entry name" value="LRR"/>
    <property type="match status" value="1"/>
</dbReference>
<evidence type="ECO:0000313" key="2">
    <source>
        <dbReference type="EMBL" id="CAE0805615.1"/>
    </source>
</evidence>
<organism evidence="2">
    <name type="scientific">Eutreptiella gymnastica</name>
    <dbReference type="NCBI Taxonomy" id="73025"/>
    <lineage>
        <taxon>Eukaryota</taxon>
        <taxon>Discoba</taxon>
        <taxon>Euglenozoa</taxon>
        <taxon>Euglenida</taxon>
        <taxon>Spirocuta</taxon>
        <taxon>Euglenophyceae</taxon>
        <taxon>Eutreptiales</taxon>
        <taxon>Eutreptiaceae</taxon>
        <taxon>Eutreptiella</taxon>
    </lineage>
</organism>
<dbReference type="SUPFAM" id="SSF52047">
    <property type="entry name" value="RNI-like"/>
    <property type="match status" value="1"/>
</dbReference>
<protein>
    <submittedName>
        <fullName evidence="2">Uncharacterized protein</fullName>
    </submittedName>
</protein>
<dbReference type="Gene3D" id="3.80.10.10">
    <property type="entry name" value="Ribonuclease Inhibitor"/>
    <property type="match status" value="3"/>
</dbReference>
<evidence type="ECO:0000256" key="1">
    <source>
        <dbReference type="SAM" id="MobiDB-lite"/>
    </source>
</evidence>
<reference evidence="2" key="1">
    <citation type="submission" date="2021-01" db="EMBL/GenBank/DDBJ databases">
        <authorList>
            <person name="Corre E."/>
            <person name="Pelletier E."/>
            <person name="Niang G."/>
            <person name="Scheremetjew M."/>
            <person name="Finn R."/>
            <person name="Kale V."/>
            <person name="Holt S."/>
            <person name="Cochrane G."/>
            <person name="Meng A."/>
            <person name="Brown T."/>
            <person name="Cohen L."/>
        </authorList>
    </citation>
    <scope>NUCLEOTIDE SEQUENCE</scope>
    <source>
        <strain evidence="2">CCMP1594</strain>
    </source>
</reference>
<dbReference type="PANTHER" id="PTHR24114:SF2">
    <property type="entry name" value="F-BOX DOMAIN-CONTAINING PROTEIN-RELATED"/>
    <property type="match status" value="1"/>
</dbReference>
<dbReference type="PANTHER" id="PTHR24114">
    <property type="entry name" value="LEUCINE RICH REPEAT FAMILY PROTEIN"/>
    <property type="match status" value="1"/>
</dbReference>
<gene>
    <name evidence="2" type="ORF">EGYM00163_LOCUS16741</name>
</gene>
<accession>A0A7S4CT89</accession>
<sequence length="511" mass="54848">MGKKKDKIPPPGNKKDPYTNFMKKAKWMQVLKSQQLEIPGNSIQKEGAIIVANCLLKNSFVEKLVLTQTHLGDAGITEFAQMLKVNATIRNIHIGVNDITDIGGVMFASAFLVNRTVQHVSAPGNSFGDDTAAAWAFVLKSNFEIKSLDLSWNAIGYRGIEALSQTFQINNGFTVELGQNRIGDDGCKFWCDALKKNGTKEMHSVLNLWQNDIGSAGGDAIAELVDKNDRIDLLNLSWNSCGSCLGKIAAAMAINQGKGAMVPRPDDEIKKDVQALVDDGFKKQEDFKYVRGNETRVIPRQFWQQEAAFPACTIVTLNLSHNRVGDAGCEEMAKLIAANGYLKFLNLSGNNITSEGGIKLCDGLLVSASLETLNLAHNKITCSAANAFAKVISTTTSLGAIYLQRNEMKDEGKGIISGSVPKGSKIRVNYGALDDVLPLTGVYGVPTGTNARAASRKESRGRGASRKYSTLSAVSSGGGDTARGSSRRKSRSRGSRGSMVSVSASDSLGSP</sequence>